<reference evidence="8 9" key="1">
    <citation type="submission" date="2016-07" db="EMBL/GenBank/DDBJ databases">
        <title>Pervasive Adenine N6-methylation of Active Genes in Fungi.</title>
        <authorList>
            <consortium name="DOE Joint Genome Institute"/>
            <person name="Mondo S.J."/>
            <person name="Dannebaum R.O."/>
            <person name="Kuo R.C."/>
            <person name="Labutti K."/>
            <person name="Haridas S."/>
            <person name="Kuo A."/>
            <person name="Salamov A."/>
            <person name="Ahrendt S.R."/>
            <person name="Lipzen A."/>
            <person name="Sullivan W."/>
            <person name="Andreopoulos W.B."/>
            <person name="Clum A."/>
            <person name="Lindquist E."/>
            <person name="Daum C."/>
            <person name="Ramamoorthy G.K."/>
            <person name="Gryganskyi A."/>
            <person name="Culley D."/>
            <person name="Magnuson J.K."/>
            <person name="James T.Y."/>
            <person name="O'Malley M.A."/>
            <person name="Stajich J.E."/>
            <person name="Spatafora J.W."/>
            <person name="Visel A."/>
            <person name="Grigoriev I.V."/>
        </authorList>
    </citation>
    <scope>NUCLEOTIDE SEQUENCE [LARGE SCALE GENOMIC DNA]</scope>
    <source>
        <strain evidence="8 9">12-1054</strain>
    </source>
</reference>
<keyword evidence="1" id="KW-0479">Metal-binding</keyword>
<dbReference type="AlphaFoldDB" id="A0A1Y2EYJ1"/>
<evidence type="ECO:0000256" key="3">
    <source>
        <dbReference type="ARBA" id="ARBA00022833"/>
    </source>
</evidence>
<dbReference type="Gene3D" id="3.30.40.10">
    <property type="entry name" value="Zinc/RING finger domain, C3HC4 (zinc finger)"/>
    <property type="match status" value="2"/>
</dbReference>
<dbReference type="SMART" id="SM00184">
    <property type="entry name" value="RING"/>
    <property type="match status" value="1"/>
</dbReference>
<dbReference type="OrthoDB" id="660555at2759"/>
<dbReference type="RefSeq" id="XP_040722738.1">
    <property type="nucleotide sequence ID" value="XM_040866182.1"/>
</dbReference>
<dbReference type="SUPFAM" id="SSF57903">
    <property type="entry name" value="FYVE/PHD zinc finger"/>
    <property type="match status" value="1"/>
</dbReference>
<evidence type="ECO:0000256" key="5">
    <source>
        <dbReference type="SAM" id="MobiDB-lite"/>
    </source>
</evidence>
<dbReference type="Pfam" id="PF01363">
    <property type="entry name" value="FYVE"/>
    <property type="match status" value="1"/>
</dbReference>
<keyword evidence="3" id="KW-0862">Zinc</keyword>
<dbReference type="Pfam" id="PF13639">
    <property type="entry name" value="zf-RING_2"/>
    <property type="match status" value="1"/>
</dbReference>
<evidence type="ECO:0000313" key="8">
    <source>
        <dbReference type="EMBL" id="ORY76658.1"/>
    </source>
</evidence>
<dbReference type="InterPro" id="IPR001841">
    <property type="entry name" value="Znf_RING"/>
</dbReference>
<dbReference type="InterPro" id="IPR000306">
    <property type="entry name" value="Znf_FYVE"/>
</dbReference>
<feature type="domain" description="RING-type" evidence="6">
    <location>
        <begin position="263"/>
        <end position="306"/>
    </location>
</feature>
<dbReference type="GO" id="GO:0008270">
    <property type="term" value="F:zinc ion binding"/>
    <property type="evidence" value="ECO:0007669"/>
    <property type="project" value="UniProtKB-KW"/>
</dbReference>
<dbReference type="PROSITE" id="PS50178">
    <property type="entry name" value="ZF_FYVE"/>
    <property type="match status" value="1"/>
</dbReference>
<evidence type="ECO:0000259" key="7">
    <source>
        <dbReference type="PROSITE" id="PS50178"/>
    </source>
</evidence>
<feature type="region of interest" description="Disordered" evidence="5">
    <location>
        <begin position="182"/>
        <end position="229"/>
    </location>
</feature>
<evidence type="ECO:0000259" key="6">
    <source>
        <dbReference type="PROSITE" id="PS50089"/>
    </source>
</evidence>
<evidence type="ECO:0000313" key="9">
    <source>
        <dbReference type="Proteomes" id="UP000193685"/>
    </source>
</evidence>
<dbReference type="InterPro" id="IPR011011">
    <property type="entry name" value="Znf_FYVE_PHD"/>
</dbReference>
<evidence type="ECO:0000256" key="2">
    <source>
        <dbReference type="ARBA" id="ARBA00022771"/>
    </source>
</evidence>
<comment type="caution">
    <text evidence="8">The sequence shown here is derived from an EMBL/GenBank/DDBJ whole genome shotgun (WGS) entry which is preliminary data.</text>
</comment>
<evidence type="ECO:0000256" key="4">
    <source>
        <dbReference type="PROSITE-ProRule" id="PRU00175"/>
    </source>
</evidence>
<gene>
    <name evidence="8" type="ORF">BCR37DRAFT_162635</name>
</gene>
<name>A0A1Y2EYJ1_PROLT</name>
<dbReference type="OMA" id="THHESIH"/>
<organism evidence="8 9">
    <name type="scientific">Protomyces lactucae-debilis</name>
    <dbReference type="NCBI Taxonomy" id="2754530"/>
    <lineage>
        <taxon>Eukaryota</taxon>
        <taxon>Fungi</taxon>
        <taxon>Dikarya</taxon>
        <taxon>Ascomycota</taxon>
        <taxon>Taphrinomycotina</taxon>
        <taxon>Taphrinomycetes</taxon>
        <taxon>Taphrinales</taxon>
        <taxon>Protomycetaceae</taxon>
        <taxon>Protomyces</taxon>
    </lineage>
</organism>
<dbReference type="Proteomes" id="UP000193685">
    <property type="component" value="Unassembled WGS sequence"/>
</dbReference>
<proteinExistence type="predicted"/>
<keyword evidence="9" id="KW-1185">Reference proteome</keyword>
<accession>A0A1Y2EYJ1</accession>
<feature type="domain" description="FYVE-type" evidence="7">
    <location>
        <begin position="18"/>
        <end position="119"/>
    </location>
</feature>
<dbReference type="InterPro" id="IPR017455">
    <property type="entry name" value="Znf_FYVE-rel"/>
</dbReference>
<dbReference type="SMART" id="SM00064">
    <property type="entry name" value="FYVE"/>
    <property type="match status" value="1"/>
</dbReference>
<keyword evidence="2 4" id="KW-0863">Zinc-finger</keyword>
<dbReference type="InterPro" id="IPR013083">
    <property type="entry name" value="Znf_RING/FYVE/PHD"/>
</dbReference>
<evidence type="ECO:0000256" key="1">
    <source>
        <dbReference type="ARBA" id="ARBA00022723"/>
    </source>
</evidence>
<feature type="compositionally biased region" description="Basic residues" evidence="5">
    <location>
        <begin position="206"/>
        <end position="216"/>
    </location>
</feature>
<protein>
    <submittedName>
        <fullName evidence="8">FYVE zinc finger-domain-containing protein</fullName>
    </submittedName>
</protein>
<sequence length="309" mass="33745">MAAPIATAQATPAIWQADEAVASCPLCSTAFSWWYRKHHCRRCGRVVCAACASNFCALKAHAIVRPPGYTATSADEAAVSLARPLSPTSTHTSPLASSFISTEAVEEVRCCDACFSHLEQDRCRRMLGLDISSLDPRAAAQLIREVSTPSGLAMLATPPPSYFHVPAPANSGRGQHITVEHEASVRSHRRRSGDGQESMVRDVAGRSHRHGHRHRRESSVSVLHRPGAPSSAPVGMQLAVQATPLRYVAFKLTLQDKILGEECPICFEEYAEGEHAARLECWCVFHAHCIEAWRDTKDGTHGCPLHFHD</sequence>
<dbReference type="PANTHER" id="PTHR23164">
    <property type="entry name" value="EARLY ENDOSOME ANTIGEN 1"/>
    <property type="match status" value="1"/>
</dbReference>
<dbReference type="STRING" id="56484.A0A1Y2EYJ1"/>
<dbReference type="GeneID" id="63782781"/>
<dbReference type="EMBL" id="MCFI01000022">
    <property type="protein sequence ID" value="ORY76658.1"/>
    <property type="molecule type" value="Genomic_DNA"/>
</dbReference>
<dbReference type="SUPFAM" id="SSF57850">
    <property type="entry name" value="RING/U-box"/>
    <property type="match status" value="1"/>
</dbReference>
<dbReference type="PROSITE" id="PS50089">
    <property type="entry name" value="ZF_RING_2"/>
    <property type="match status" value="1"/>
</dbReference>